<evidence type="ECO:0000313" key="6">
    <source>
        <dbReference type="Proteomes" id="UP000320643"/>
    </source>
</evidence>
<evidence type="ECO:0000313" key="5">
    <source>
        <dbReference type="EMBL" id="TRW27563.1"/>
    </source>
</evidence>
<feature type="domain" description="Ketoreductase" evidence="4">
    <location>
        <begin position="5"/>
        <end position="185"/>
    </location>
</feature>
<evidence type="ECO:0000256" key="1">
    <source>
        <dbReference type="ARBA" id="ARBA00006484"/>
    </source>
</evidence>
<dbReference type="Pfam" id="PF00106">
    <property type="entry name" value="adh_short"/>
    <property type="match status" value="1"/>
</dbReference>
<dbReference type="SMART" id="SM00822">
    <property type="entry name" value="PKS_KR"/>
    <property type="match status" value="1"/>
</dbReference>
<comment type="caution">
    <text evidence="5">The sequence shown here is derived from an EMBL/GenBank/DDBJ whole genome shotgun (WGS) entry which is preliminary data.</text>
</comment>
<dbReference type="Proteomes" id="UP000320643">
    <property type="component" value="Unassembled WGS sequence"/>
</dbReference>
<dbReference type="GO" id="GO:0016491">
    <property type="term" value="F:oxidoreductase activity"/>
    <property type="evidence" value="ECO:0007669"/>
    <property type="project" value="UniProtKB-KW"/>
</dbReference>
<evidence type="ECO:0000259" key="4">
    <source>
        <dbReference type="SMART" id="SM00822"/>
    </source>
</evidence>
<proteinExistence type="inferred from homology"/>
<dbReference type="InterPro" id="IPR057326">
    <property type="entry name" value="KR_dom"/>
</dbReference>
<dbReference type="SUPFAM" id="SSF51735">
    <property type="entry name" value="NAD(P)-binding Rossmann-fold domains"/>
    <property type="match status" value="1"/>
</dbReference>
<dbReference type="PRINTS" id="PR00080">
    <property type="entry name" value="SDRFAMILY"/>
</dbReference>
<comment type="similarity">
    <text evidence="1 3">Belongs to the short-chain dehydrogenases/reductases (SDR) family.</text>
</comment>
<dbReference type="InterPro" id="IPR051911">
    <property type="entry name" value="SDR_oxidoreductase"/>
</dbReference>
<dbReference type="RefSeq" id="WP_143371791.1">
    <property type="nucleotide sequence ID" value="NZ_VJVZ01000001.1"/>
</dbReference>
<organism evidence="5 6">
    <name type="scientific">Flavobacterium zepuense</name>
    <dbReference type="NCBI Taxonomy" id="2593302"/>
    <lineage>
        <taxon>Bacteria</taxon>
        <taxon>Pseudomonadati</taxon>
        <taxon>Bacteroidota</taxon>
        <taxon>Flavobacteriia</taxon>
        <taxon>Flavobacteriales</taxon>
        <taxon>Flavobacteriaceae</taxon>
        <taxon>Flavobacterium</taxon>
    </lineage>
</organism>
<dbReference type="PANTHER" id="PTHR43976">
    <property type="entry name" value="SHORT CHAIN DEHYDROGENASE"/>
    <property type="match status" value="1"/>
</dbReference>
<dbReference type="CDD" id="cd05374">
    <property type="entry name" value="17beta-HSD-like_SDR_c"/>
    <property type="match status" value="1"/>
</dbReference>
<keyword evidence="6" id="KW-1185">Reference proteome</keyword>
<gene>
    <name evidence="5" type="ORF">FMM05_02675</name>
</gene>
<evidence type="ECO:0000256" key="2">
    <source>
        <dbReference type="ARBA" id="ARBA00023002"/>
    </source>
</evidence>
<dbReference type="Gene3D" id="3.40.50.720">
    <property type="entry name" value="NAD(P)-binding Rossmann-like Domain"/>
    <property type="match status" value="1"/>
</dbReference>
<keyword evidence="2" id="KW-0560">Oxidoreductase</keyword>
<reference evidence="5 6" key="1">
    <citation type="submission" date="2019-07" db="EMBL/GenBank/DDBJ databases">
        <title>Flavobacterium sp. nov., isolated from glacier ice.</title>
        <authorList>
            <person name="Liu Q."/>
            <person name="Xin Y.-H."/>
        </authorList>
    </citation>
    <scope>NUCLEOTIDE SEQUENCE [LARGE SCALE GENOMIC DNA]</scope>
    <source>
        <strain evidence="5 6">ZT4R6</strain>
    </source>
</reference>
<dbReference type="InterPro" id="IPR036291">
    <property type="entry name" value="NAD(P)-bd_dom_sf"/>
</dbReference>
<name>A0A552VAQ5_9FLAO</name>
<dbReference type="EMBL" id="VJVZ01000001">
    <property type="protein sequence ID" value="TRW27563.1"/>
    <property type="molecule type" value="Genomic_DNA"/>
</dbReference>
<dbReference type="OrthoDB" id="1235794at2"/>
<dbReference type="PANTHER" id="PTHR43976:SF16">
    <property type="entry name" value="SHORT-CHAIN DEHYDROGENASE_REDUCTASE FAMILY PROTEIN"/>
    <property type="match status" value="1"/>
</dbReference>
<protein>
    <submittedName>
        <fullName evidence="5">SDR family NAD(P)-dependent oxidoreductase</fullName>
    </submittedName>
</protein>
<sequence length="280" mass="29833">MKNNKIWLVTGASQGLGLATVKYLLSRQQTVIATTRNADAFDSTVRTNPLLEVISLDLTSETAVKDAVANIAAKYGGIDMLINNAGYGFAGAVEEAAEEEVAKVMAVNFEASIRMTRNVLPVMRKAGAGHIINLSSIQGLASTPGFGIYNAAKYAVEGFSEALYHEVKGLGIKVTIIEPGAFRTNFLDNSLAVAQTIIADYEATAGNFKNVLKANNGIQPGNPDKAAKAIVAVTEMDEPPLRLLLGGDAYNRATKKLADTQEEFERMKTVSLSTGFADNL</sequence>
<dbReference type="InterPro" id="IPR002347">
    <property type="entry name" value="SDR_fam"/>
</dbReference>
<dbReference type="AlphaFoldDB" id="A0A552VAQ5"/>
<accession>A0A552VAQ5</accession>
<evidence type="ECO:0000256" key="3">
    <source>
        <dbReference type="RuleBase" id="RU000363"/>
    </source>
</evidence>
<dbReference type="PRINTS" id="PR00081">
    <property type="entry name" value="GDHRDH"/>
</dbReference>